<keyword evidence="3" id="KW-0804">Transcription</keyword>
<dbReference type="InterPro" id="IPR018490">
    <property type="entry name" value="cNMP-bd_dom_sf"/>
</dbReference>
<dbReference type="RefSeq" id="WP_316020647.1">
    <property type="nucleotide sequence ID" value="NZ_JAWDID010000051.1"/>
</dbReference>
<dbReference type="InterPro" id="IPR000595">
    <property type="entry name" value="cNMP-bd_dom"/>
</dbReference>
<evidence type="ECO:0000313" key="5">
    <source>
        <dbReference type="EMBL" id="MDU0342882.1"/>
    </source>
</evidence>
<dbReference type="InterPro" id="IPR036390">
    <property type="entry name" value="WH_DNA-bd_sf"/>
</dbReference>
<dbReference type="InterPro" id="IPR014710">
    <property type="entry name" value="RmlC-like_jellyroll"/>
</dbReference>
<dbReference type="Gene3D" id="1.10.10.10">
    <property type="entry name" value="Winged helix-like DNA-binding domain superfamily/Winged helix DNA-binding domain"/>
    <property type="match status" value="1"/>
</dbReference>
<feature type="domain" description="Cyclic nucleotide-binding" evidence="4">
    <location>
        <begin position="39"/>
        <end position="138"/>
    </location>
</feature>
<gene>
    <name evidence="5" type="ORF">RKE40_23545</name>
</gene>
<dbReference type="Gene3D" id="2.60.120.10">
    <property type="entry name" value="Jelly Rolls"/>
    <property type="match status" value="1"/>
</dbReference>
<evidence type="ECO:0000256" key="1">
    <source>
        <dbReference type="ARBA" id="ARBA00023015"/>
    </source>
</evidence>
<evidence type="ECO:0000313" key="6">
    <source>
        <dbReference type="Proteomes" id="UP001254257"/>
    </source>
</evidence>
<dbReference type="InterPro" id="IPR012318">
    <property type="entry name" value="HTH_CRP"/>
</dbReference>
<keyword evidence="1" id="KW-0805">Transcription regulation</keyword>
<dbReference type="PROSITE" id="PS50042">
    <property type="entry name" value="CNMP_BINDING_3"/>
    <property type="match status" value="1"/>
</dbReference>
<evidence type="ECO:0000256" key="2">
    <source>
        <dbReference type="ARBA" id="ARBA00023125"/>
    </source>
</evidence>
<dbReference type="SUPFAM" id="SSF46785">
    <property type="entry name" value="Winged helix' DNA-binding domain"/>
    <property type="match status" value="1"/>
</dbReference>
<evidence type="ECO:0000259" key="4">
    <source>
        <dbReference type="PROSITE" id="PS50042"/>
    </source>
</evidence>
<dbReference type="CDD" id="cd00038">
    <property type="entry name" value="CAP_ED"/>
    <property type="match status" value="1"/>
</dbReference>
<keyword evidence="2" id="KW-0238">DNA-binding</keyword>
<dbReference type="Pfam" id="PF13545">
    <property type="entry name" value="HTH_Crp_2"/>
    <property type="match status" value="1"/>
</dbReference>
<evidence type="ECO:0000256" key="3">
    <source>
        <dbReference type="ARBA" id="ARBA00023163"/>
    </source>
</evidence>
<dbReference type="EMBL" id="JAWDID010000051">
    <property type="protein sequence ID" value="MDU0342882.1"/>
    <property type="molecule type" value="Genomic_DNA"/>
</dbReference>
<keyword evidence="6" id="KW-1185">Reference proteome</keyword>
<dbReference type="Proteomes" id="UP001254257">
    <property type="component" value="Unassembled WGS sequence"/>
</dbReference>
<reference evidence="5 6" key="1">
    <citation type="submission" date="2023-09" db="EMBL/GenBank/DDBJ databases">
        <title>Whole genome shotgun sequencing (WGS) of Bosea sp. ZW T0_25, isolated from stored onions (Allium cepa).</title>
        <authorList>
            <person name="Stoll D.A."/>
            <person name="Huch M."/>
        </authorList>
    </citation>
    <scope>NUCLEOTIDE SEQUENCE [LARGE SCALE GENOMIC DNA]</scope>
    <source>
        <strain evidence="5 6">ZW T0_25</strain>
    </source>
</reference>
<dbReference type="Pfam" id="PF00027">
    <property type="entry name" value="cNMP_binding"/>
    <property type="match status" value="1"/>
</dbReference>
<accession>A0ABU3SEQ2</accession>
<comment type="caution">
    <text evidence="5">The sequence shown here is derived from an EMBL/GenBank/DDBJ whole genome shotgun (WGS) entry which is preliminary data.</text>
</comment>
<name>A0ABU3SEQ2_9HYPH</name>
<dbReference type="InterPro" id="IPR036388">
    <property type="entry name" value="WH-like_DNA-bd_sf"/>
</dbReference>
<organism evidence="5 6">
    <name type="scientific">Bosea rubneri</name>
    <dbReference type="NCBI Taxonomy" id="3075434"/>
    <lineage>
        <taxon>Bacteria</taxon>
        <taxon>Pseudomonadati</taxon>
        <taxon>Pseudomonadota</taxon>
        <taxon>Alphaproteobacteria</taxon>
        <taxon>Hyphomicrobiales</taxon>
        <taxon>Boseaceae</taxon>
        <taxon>Bosea</taxon>
    </lineage>
</organism>
<proteinExistence type="predicted"/>
<sequence length="227" mass="25511">MTLIKRERAEAILRENGWLMTQPEPFRREVLRRSVLLRFSAGEAIYHFGDELGGIYGLVSGRVSVNTAPQTDAPQLVHMGVPGSWTGEDSYLIRQPRRLELRAVVETWAMYLSLDQMDQMTAADPLVIRNFCTNLLHGVEVLIRIIHDLQKPDPDRRIASVLHRMTWSSEHVLLTQTEVATMASASRRQVNATLKRFAANGWVTTSYGSITVLNAEALQVFGNDVGP</sequence>
<dbReference type="SUPFAM" id="SSF51206">
    <property type="entry name" value="cAMP-binding domain-like"/>
    <property type="match status" value="1"/>
</dbReference>
<protein>
    <submittedName>
        <fullName evidence="5">Crp/Fnr family transcriptional regulator</fullName>
    </submittedName>
</protein>